<dbReference type="OrthoDB" id="660361at2"/>
<feature type="transmembrane region" description="Helical" evidence="1">
    <location>
        <begin position="77"/>
        <end position="98"/>
    </location>
</feature>
<keyword evidence="1" id="KW-0812">Transmembrane</keyword>
<dbReference type="RefSeq" id="WP_042244198.1">
    <property type="nucleotide sequence ID" value="NZ_BBNR01000011.1"/>
</dbReference>
<dbReference type="EMBL" id="BBNR01000011">
    <property type="protein sequence ID" value="GAL67566.1"/>
    <property type="molecule type" value="Genomic_DNA"/>
</dbReference>
<evidence type="ECO:0000313" key="8">
    <source>
        <dbReference type="Proteomes" id="UP000251545"/>
    </source>
</evidence>
<keyword evidence="1" id="KW-1133">Transmembrane helix</keyword>
<sequence length="177" mass="19477">MKTSFKSSAVNYGLYLGITLILLTGIGYAVSLDLFTEIWFGLLFLFVVVIIGIISIAKSKKLLGGFISFKDAFSSYFLTLLVGVLISAAFSIILFNFIDPEASVELQEKIINSQVERLESYNVPSEVINETVEQMEAKGNMYSVSNVLQSIVWQLAGFSIVGLIVAAIMKKRNPDAE</sequence>
<dbReference type="InterPro" id="IPR025250">
    <property type="entry name" value="DUF4199"/>
</dbReference>
<gene>
    <name evidence="5" type="ORF">CLV33_107104</name>
    <name evidence="2" type="ORF">JCM19301_853</name>
    <name evidence="3" type="ORF">JCM19302_1051</name>
    <name evidence="4" type="ORF">JCM19538_1390</name>
</gene>
<evidence type="ECO:0000313" key="6">
    <source>
        <dbReference type="Proteomes" id="UP000029646"/>
    </source>
</evidence>
<dbReference type="EMBL" id="BBNY01000009">
    <property type="protein sequence ID" value="GAL89395.1"/>
    <property type="molecule type" value="Genomic_DNA"/>
</dbReference>
<evidence type="ECO:0000313" key="7">
    <source>
        <dbReference type="Proteomes" id="UP000030184"/>
    </source>
</evidence>
<keyword evidence="1" id="KW-0472">Membrane</keyword>
<dbReference type="Proteomes" id="UP000029641">
    <property type="component" value="Unassembled WGS sequence"/>
</dbReference>
<protein>
    <submittedName>
        <fullName evidence="5">Uncharacterized protein DUF4199</fullName>
    </submittedName>
</protein>
<evidence type="ECO:0000313" key="5">
    <source>
        <dbReference type="EMBL" id="PQV47322.1"/>
    </source>
</evidence>
<dbReference type="AlphaFoldDB" id="A0A090W576"/>
<dbReference type="Proteomes" id="UP000251545">
    <property type="component" value="Unassembled WGS sequence"/>
</dbReference>
<proteinExistence type="predicted"/>
<dbReference type="Proteomes" id="UP000029646">
    <property type="component" value="Unassembled WGS sequence"/>
</dbReference>
<evidence type="ECO:0000313" key="3">
    <source>
        <dbReference type="EMBL" id="GAL71373.1"/>
    </source>
</evidence>
<accession>A0A090W576</accession>
<reference evidence="7" key="1">
    <citation type="journal article" date="2014" name="Genome Announc.">
        <title>Draft Genome Sequence of Marine Flavobacterium Jejuia pallidilutea Strain 11shimoA1 and Pigmentation Mutants.</title>
        <authorList>
            <person name="Takatani N."/>
            <person name="Nakanishi M."/>
            <person name="Meirelles P."/>
            <person name="Mino S."/>
            <person name="Suda W."/>
            <person name="Oshima K."/>
            <person name="Hattori M."/>
            <person name="Ohkuma M."/>
            <person name="Hosokawa M."/>
            <person name="Miyashita K."/>
            <person name="Thompson F.L."/>
            <person name="Niwa A."/>
            <person name="Sawabe T."/>
            <person name="Sawabe T."/>
        </authorList>
    </citation>
    <scope>NUCLEOTIDE SEQUENCE [LARGE SCALE GENOMIC DNA]</scope>
    <source>
        <strain evidence="7">JCM 19538</strain>
    </source>
</reference>
<dbReference type="Proteomes" id="UP000030184">
    <property type="component" value="Unassembled WGS sequence"/>
</dbReference>
<feature type="transmembrane region" description="Helical" evidence="1">
    <location>
        <begin position="151"/>
        <end position="169"/>
    </location>
</feature>
<comment type="caution">
    <text evidence="3">The sequence shown here is derived from an EMBL/GenBank/DDBJ whole genome shotgun (WGS) entry which is preliminary data.</text>
</comment>
<dbReference type="STRING" id="504487.JCM19538_1390"/>
<dbReference type="EMBL" id="PVEO01000007">
    <property type="protein sequence ID" value="PQV47322.1"/>
    <property type="molecule type" value="Genomic_DNA"/>
</dbReference>
<evidence type="ECO:0000313" key="2">
    <source>
        <dbReference type="EMBL" id="GAL67566.1"/>
    </source>
</evidence>
<feature type="transmembrane region" description="Helical" evidence="1">
    <location>
        <begin position="38"/>
        <end position="57"/>
    </location>
</feature>
<reference evidence="5 8" key="2">
    <citation type="submission" date="2018-02" db="EMBL/GenBank/DDBJ databases">
        <title>Genomic Encyclopedia of Archaeal and Bacterial Type Strains, Phase II (KMG-II): from individual species to whole genera.</title>
        <authorList>
            <person name="Goeker M."/>
        </authorList>
    </citation>
    <scope>NUCLEOTIDE SEQUENCE [LARGE SCALE GENOMIC DNA]</scope>
    <source>
        <strain evidence="5 8">DSM 21165</strain>
    </source>
</reference>
<organism evidence="3 6">
    <name type="scientific">Jejuia pallidilutea</name>
    <dbReference type="NCBI Taxonomy" id="504487"/>
    <lineage>
        <taxon>Bacteria</taxon>
        <taxon>Pseudomonadati</taxon>
        <taxon>Bacteroidota</taxon>
        <taxon>Flavobacteriia</taxon>
        <taxon>Flavobacteriales</taxon>
        <taxon>Flavobacteriaceae</taxon>
        <taxon>Jejuia</taxon>
    </lineage>
</organism>
<feature type="transmembrane region" description="Helical" evidence="1">
    <location>
        <begin position="12"/>
        <end position="32"/>
    </location>
</feature>
<dbReference type="Pfam" id="PF13858">
    <property type="entry name" value="DUF4199"/>
    <property type="match status" value="1"/>
</dbReference>
<dbReference type="eggNOG" id="ENOG5030DDE">
    <property type="taxonomic scope" value="Bacteria"/>
</dbReference>
<dbReference type="EMBL" id="BBNS01000012">
    <property type="protein sequence ID" value="GAL71373.1"/>
    <property type="molecule type" value="Genomic_DNA"/>
</dbReference>
<evidence type="ECO:0000313" key="4">
    <source>
        <dbReference type="EMBL" id="GAL89395.1"/>
    </source>
</evidence>
<keyword evidence="7" id="KW-1185">Reference proteome</keyword>
<evidence type="ECO:0000256" key="1">
    <source>
        <dbReference type="SAM" id="Phobius"/>
    </source>
</evidence>
<name>A0A090W576_9FLAO</name>